<dbReference type="EMBL" id="LXQA010186641">
    <property type="protein sequence ID" value="MCI31371.1"/>
    <property type="molecule type" value="Genomic_DNA"/>
</dbReference>
<evidence type="ECO:0000313" key="2">
    <source>
        <dbReference type="EMBL" id="MCI31371.1"/>
    </source>
</evidence>
<keyword evidence="3" id="KW-1185">Reference proteome</keyword>
<dbReference type="Proteomes" id="UP000265520">
    <property type="component" value="Unassembled WGS sequence"/>
</dbReference>
<comment type="caution">
    <text evidence="2">The sequence shown here is derived from an EMBL/GenBank/DDBJ whole genome shotgun (WGS) entry which is preliminary data.</text>
</comment>
<evidence type="ECO:0000259" key="1">
    <source>
        <dbReference type="Pfam" id="PF11721"/>
    </source>
</evidence>
<reference evidence="2 3" key="1">
    <citation type="journal article" date="2018" name="Front. Plant Sci.">
        <title>Red Clover (Trifolium pratense) and Zigzag Clover (T. medium) - A Picture of Genomic Similarities and Differences.</title>
        <authorList>
            <person name="Dluhosova J."/>
            <person name="Istvanek J."/>
            <person name="Nedelnik J."/>
            <person name="Repkova J."/>
        </authorList>
    </citation>
    <scope>NUCLEOTIDE SEQUENCE [LARGE SCALE GENOMIC DNA]</scope>
    <source>
        <strain evidence="3">cv. 10/8</strain>
        <tissue evidence="2">Leaf</tissue>
    </source>
</reference>
<evidence type="ECO:0000313" key="3">
    <source>
        <dbReference type="Proteomes" id="UP000265520"/>
    </source>
</evidence>
<keyword evidence="2" id="KW-0418">Kinase</keyword>
<keyword evidence="2" id="KW-0808">Transferase</keyword>
<feature type="domain" description="Malectin" evidence="1">
    <location>
        <begin position="8"/>
        <end position="66"/>
    </location>
</feature>
<dbReference type="PANTHER" id="PTHR34081:SF1">
    <property type="entry name" value="MALECTIN, LEUCINE-RICH REPEAT DOMAIN, L DOMAIN-LIKE PROTEIN-RELATED"/>
    <property type="match status" value="1"/>
</dbReference>
<feature type="non-terminal residue" evidence="2">
    <location>
        <position position="66"/>
    </location>
</feature>
<dbReference type="Gene3D" id="2.60.120.430">
    <property type="entry name" value="Galactose-binding lectin"/>
    <property type="match status" value="1"/>
</dbReference>
<dbReference type="Pfam" id="PF11721">
    <property type="entry name" value="Malectin"/>
    <property type="match status" value="1"/>
</dbReference>
<proteinExistence type="predicted"/>
<keyword evidence="2" id="KW-0675">Receptor</keyword>
<dbReference type="AlphaFoldDB" id="A0A392R459"/>
<dbReference type="GO" id="GO:0016301">
    <property type="term" value="F:kinase activity"/>
    <property type="evidence" value="ECO:0007669"/>
    <property type="project" value="UniProtKB-KW"/>
</dbReference>
<protein>
    <submittedName>
        <fullName evidence="2">LRR receptor-like kinase</fullName>
    </submittedName>
</protein>
<name>A0A392R459_9FABA</name>
<organism evidence="2 3">
    <name type="scientific">Trifolium medium</name>
    <dbReference type="NCBI Taxonomy" id="97028"/>
    <lineage>
        <taxon>Eukaryota</taxon>
        <taxon>Viridiplantae</taxon>
        <taxon>Streptophyta</taxon>
        <taxon>Embryophyta</taxon>
        <taxon>Tracheophyta</taxon>
        <taxon>Spermatophyta</taxon>
        <taxon>Magnoliopsida</taxon>
        <taxon>eudicotyledons</taxon>
        <taxon>Gunneridae</taxon>
        <taxon>Pentapetalae</taxon>
        <taxon>rosids</taxon>
        <taxon>fabids</taxon>
        <taxon>Fabales</taxon>
        <taxon>Fabaceae</taxon>
        <taxon>Papilionoideae</taxon>
        <taxon>50 kb inversion clade</taxon>
        <taxon>NPAAA clade</taxon>
        <taxon>Hologalegina</taxon>
        <taxon>IRL clade</taxon>
        <taxon>Trifolieae</taxon>
        <taxon>Trifolium</taxon>
    </lineage>
</organism>
<accession>A0A392R459</accession>
<dbReference type="PANTHER" id="PTHR34081">
    <property type="entry name" value="MALECTIN DOMAIN-CONTAINING PROTEIN"/>
    <property type="match status" value="1"/>
</dbReference>
<dbReference type="InterPro" id="IPR021720">
    <property type="entry name" value="Malectin_dom"/>
</dbReference>
<sequence>MFTDDQTFGSLGRRIFDIYLQGKQVQKDFNIAEEAGGVGKKVIKSFKDVDVTSNTLEIRLYWAGKG</sequence>